<keyword evidence="3" id="KW-1185">Reference proteome</keyword>
<protein>
    <submittedName>
        <fullName evidence="2">F-box domain-containing protein</fullName>
    </submittedName>
</protein>
<name>A0A8H6VYD9_9AGAR</name>
<dbReference type="AlphaFoldDB" id="A0A8H6VYD9"/>
<evidence type="ECO:0000313" key="3">
    <source>
        <dbReference type="Proteomes" id="UP000636479"/>
    </source>
</evidence>
<dbReference type="GeneID" id="59347371"/>
<evidence type="ECO:0000313" key="2">
    <source>
        <dbReference type="EMBL" id="KAF7298709.1"/>
    </source>
</evidence>
<evidence type="ECO:0000256" key="1">
    <source>
        <dbReference type="SAM" id="MobiDB-lite"/>
    </source>
</evidence>
<dbReference type="RefSeq" id="XP_037218097.1">
    <property type="nucleotide sequence ID" value="XM_037364855.1"/>
</dbReference>
<comment type="caution">
    <text evidence="2">The sequence shown here is derived from an EMBL/GenBank/DDBJ whole genome shotgun (WGS) entry which is preliminary data.</text>
</comment>
<accession>A0A8H6VYD9</accession>
<sequence>MATVPSSSLAHWPDDLLLRLVKDLDLCDIINLLAVRTSPLTKGARSLADGHWQTCRAFRALQEYRTLWLDAVALIQRVKLHPLPLTEAETETVPLARLQQVVRRANWLLKNLHSEAPRPTWTRVLEIGKPGKILCVPGTHLVVLVEKGTGAVSCWDTQTGQRVGAIHVPHLRISMVASGLRDDGRAVLGGIAVLPNADDTTSTRLAVLVLDFTDRAHVTFEPIMSPPFRLTGDSDSDSDADSDAHTDESLFLSETLFGLASASRICYWTLDPEAPVCNIPNPWADEMTPYHSISRYVHLPEPAGTGAGPGLGRLRIFSLTDWPATFTDTVPLRADRGVPRRGAALEAIVRFDTEYEKAVFRPYGDAKYDVMEYNAPLVVRPAYRVCAVGWRQFSANSGPEITATHFFRAPEAMPRTDADGPADADADADVDGDDEDTAGTQNGKPHATCYAHPAPVMAHVVGTSGRYVLQLVGASHTRGAEVPGADRQLALLFLDRADRPQFRMLPLEGEAARCLEYDRCPPSHVVRGAYSIAFDDTLGLVMFLDAMGTLTVVSYM</sequence>
<dbReference type="EMBL" id="JACAZF010000007">
    <property type="protein sequence ID" value="KAF7298709.1"/>
    <property type="molecule type" value="Genomic_DNA"/>
</dbReference>
<feature type="region of interest" description="Disordered" evidence="1">
    <location>
        <begin position="409"/>
        <end position="446"/>
    </location>
</feature>
<reference evidence="2" key="1">
    <citation type="submission" date="2020-05" db="EMBL/GenBank/DDBJ databases">
        <title>Mycena genomes resolve the evolution of fungal bioluminescence.</title>
        <authorList>
            <person name="Tsai I.J."/>
        </authorList>
    </citation>
    <scope>NUCLEOTIDE SEQUENCE</scope>
    <source>
        <strain evidence="2">171206Taipei</strain>
    </source>
</reference>
<organism evidence="2 3">
    <name type="scientific">Mycena indigotica</name>
    <dbReference type="NCBI Taxonomy" id="2126181"/>
    <lineage>
        <taxon>Eukaryota</taxon>
        <taxon>Fungi</taxon>
        <taxon>Dikarya</taxon>
        <taxon>Basidiomycota</taxon>
        <taxon>Agaricomycotina</taxon>
        <taxon>Agaricomycetes</taxon>
        <taxon>Agaricomycetidae</taxon>
        <taxon>Agaricales</taxon>
        <taxon>Marasmiineae</taxon>
        <taxon>Mycenaceae</taxon>
        <taxon>Mycena</taxon>
    </lineage>
</organism>
<feature type="compositionally biased region" description="Acidic residues" evidence="1">
    <location>
        <begin position="420"/>
        <end position="437"/>
    </location>
</feature>
<dbReference type="Proteomes" id="UP000636479">
    <property type="component" value="Unassembled WGS sequence"/>
</dbReference>
<gene>
    <name evidence="2" type="ORF">MIND_00818400</name>
</gene>
<dbReference type="OrthoDB" id="3053080at2759"/>
<proteinExistence type="predicted"/>